<dbReference type="GO" id="GO:0005886">
    <property type="term" value="C:plasma membrane"/>
    <property type="evidence" value="ECO:0007669"/>
    <property type="project" value="UniProtKB-SubCell"/>
</dbReference>
<dbReference type="InterPro" id="IPR004638">
    <property type="entry name" value="EmrB-like"/>
</dbReference>
<feature type="transmembrane region" description="Helical" evidence="7">
    <location>
        <begin position="176"/>
        <end position="196"/>
    </location>
</feature>
<dbReference type="Gene3D" id="1.20.1250.20">
    <property type="entry name" value="MFS general substrate transporter like domains"/>
    <property type="match status" value="1"/>
</dbReference>
<dbReference type="PATRIC" id="fig|1231392.3.peg.1320"/>
<feature type="transmembrane region" description="Helical" evidence="7">
    <location>
        <begin position="343"/>
        <end position="361"/>
    </location>
</feature>
<keyword evidence="4 7" id="KW-0812">Transmembrane</keyword>
<organism evidence="9 10">
    <name type="scientific">Oceaniovalibus guishaninsula JLT2003</name>
    <dbReference type="NCBI Taxonomy" id="1231392"/>
    <lineage>
        <taxon>Bacteria</taxon>
        <taxon>Pseudomonadati</taxon>
        <taxon>Pseudomonadota</taxon>
        <taxon>Alphaproteobacteria</taxon>
        <taxon>Rhodobacterales</taxon>
        <taxon>Roseobacteraceae</taxon>
        <taxon>Oceaniovalibus</taxon>
    </lineage>
</organism>
<dbReference type="EMBL" id="AMGO01000021">
    <property type="protein sequence ID" value="EKE44478.1"/>
    <property type="molecule type" value="Genomic_DNA"/>
</dbReference>
<dbReference type="Pfam" id="PF07690">
    <property type="entry name" value="MFS_1"/>
    <property type="match status" value="2"/>
</dbReference>
<dbReference type="STRING" id="1231392.OCGS_1316"/>
<keyword evidence="6 7" id="KW-0472">Membrane</keyword>
<dbReference type="CDD" id="cd17321">
    <property type="entry name" value="MFS_MMR_MDR_like"/>
    <property type="match status" value="1"/>
</dbReference>
<evidence type="ECO:0000256" key="1">
    <source>
        <dbReference type="ARBA" id="ARBA00004651"/>
    </source>
</evidence>
<dbReference type="PANTHER" id="PTHR42718">
    <property type="entry name" value="MAJOR FACILITATOR SUPERFAMILY MULTIDRUG TRANSPORTER MFSC"/>
    <property type="match status" value="1"/>
</dbReference>
<feature type="transmembrane region" description="Helical" evidence="7">
    <location>
        <begin position="84"/>
        <end position="109"/>
    </location>
</feature>
<dbReference type="InterPro" id="IPR011701">
    <property type="entry name" value="MFS"/>
</dbReference>
<feature type="transmembrane region" description="Helical" evidence="7">
    <location>
        <begin position="12"/>
        <end position="35"/>
    </location>
</feature>
<proteinExistence type="predicted"/>
<feature type="transmembrane region" description="Helical" evidence="7">
    <location>
        <begin position="232"/>
        <end position="254"/>
    </location>
</feature>
<feature type="transmembrane region" description="Helical" evidence="7">
    <location>
        <begin position="449"/>
        <end position="471"/>
    </location>
</feature>
<dbReference type="Gene3D" id="1.20.1720.10">
    <property type="entry name" value="Multidrug resistance protein D"/>
    <property type="match status" value="1"/>
</dbReference>
<evidence type="ECO:0000256" key="4">
    <source>
        <dbReference type="ARBA" id="ARBA00022692"/>
    </source>
</evidence>
<dbReference type="NCBIfam" id="TIGR00711">
    <property type="entry name" value="efflux_EmrB"/>
    <property type="match status" value="1"/>
</dbReference>
<feature type="transmembrane region" description="Helical" evidence="7">
    <location>
        <begin position="277"/>
        <end position="302"/>
    </location>
</feature>
<gene>
    <name evidence="9" type="ORF">OCGS_1316</name>
</gene>
<sequence length="479" mass="50076">MTTTHDATAPAANRWIAMAVLLVAGFMNLIDVTIVNVALPRLQSALDASESQIEWVVAGYILTFALFLLPAGRAGDIWGRRRMFVWGVAVFTVGSALCGLAPSIGTLIGARVVQAIGGAMMTPQTLAIVPIIFPPSERGTVYALFGLSAGLATVTGPVLGGVLIKLDLWGLDWRPIFLVNIPIGVAAILLAFRFVPRTPGTARTGFDAVGVGLAAVALLLVVFPLIEGRLIGWPGWILAMLAGSVPVAAIFVWWQRRQAEMGRPQLLPARLMDNRDFLLGTGLVTVLFSCIPGFFLVIALYLQNGYGLTPLQSGLTTLPFSIGGLIASVAAGWMGNRWLRPRICIGALMLAVAMGATHVVVATTGDAVVWTAFAGPLFLGGLGLSTTISPLFNTTLSRVSGADTGSASGALQTFQQVGGALGVALQGQIFFSTLAGAAGMPGHDAYATAFGLTLFYTMGIMALMAALTWVLPRPDIDGA</sequence>
<dbReference type="InterPro" id="IPR020846">
    <property type="entry name" value="MFS_dom"/>
</dbReference>
<feature type="transmembrane region" description="Helical" evidence="7">
    <location>
        <begin position="314"/>
        <end position="336"/>
    </location>
</feature>
<dbReference type="PROSITE" id="PS50850">
    <property type="entry name" value="MFS"/>
    <property type="match status" value="1"/>
</dbReference>
<evidence type="ECO:0000256" key="7">
    <source>
        <dbReference type="SAM" id="Phobius"/>
    </source>
</evidence>
<reference evidence="9 10" key="1">
    <citation type="journal article" date="2012" name="J. Bacteriol.">
        <title>Draft Genome Sequence of Oceaniovalibus guishaninsula JLT2003T.</title>
        <authorList>
            <person name="Tang K."/>
            <person name="Liu K."/>
            <person name="Jiao N."/>
        </authorList>
    </citation>
    <scope>NUCLEOTIDE SEQUENCE [LARGE SCALE GENOMIC DNA]</scope>
    <source>
        <strain evidence="9 10">JLT2003</strain>
    </source>
</reference>
<evidence type="ECO:0000313" key="10">
    <source>
        <dbReference type="Proteomes" id="UP000006765"/>
    </source>
</evidence>
<dbReference type="InterPro" id="IPR036259">
    <property type="entry name" value="MFS_trans_sf"/>
</dbReference>
<comment type="caution">
    <text evidence="9">The sequence shown here is derived from an EMBL/GenBank/DDBJ whole genome shotgun (WGS) entry which is preliminary data.</text>
</comment>
<accession>K2HAC5</accession>
<evidence type="ECO:0000256" key="3">
    <source>
        <dbReference type="ARBA" id="ARBA00022475"/>
    </source>
</evidence>
<dbReference type="eggNOG" id="COG0477">
    <property type="taxonomic scope" value="Bacteria"/>
</dbReference>
<keyword evidence="10" id="KW-1185">Reference proteome</keyword>
<evidence type="ECO:0000313" key="9">
    <source>
        <dbReference type="EMBL" id="EKE44478.1"/>
    </source>
</evidence>
<comment type="subcellular location">
    <subcellularLocation>
        <location evidence="1">Cell membrane</location>
        <topology evidence="1">Multi-pass membrane protein</topology>
    </subcellularLocation>
</comment>
<feature type="transmembrane region" description="Helical" evidence="7">
    <location>
        <begin position="367"/>
        <end position="388"/>
    </location>
</feature>
<dbReference type="PANTHER" id="PTHR42718:SF39">
    <property type="entry name" value="ACTINORHODIN TRANSPORTER-RELATED"/>
    <property type="match status" value="1"/>
</dbReference>
<feature type="transmembrane region" description="Helical" evidence="7">
    <location>
        <begin position="115"/>
        <end position="133"/>
    </location>
</feature>
<evidence type="ECO:0000256" key="2">
    <source>
        <dbReference type="ARBA" id="ARBA00022448"/>
    </source>
</evidence>
<dbReference type="RefSeq" id="WP_007426468.1">
    <property type="nucleotide sequence ID" value="NZ_AMGO01000021.1"/>
</dbReference>
<feature type="transmembrane region" description="Helical" evidence="7">
    <location>
        <begin position="55"/>
        <end position="72"/>
    </location>
</feature>
<dbReference type="Proteomes" id="UP000006765">
    <property type="component" value="Unassembled WGS sequence"/>
</dbReference>
<keyword evidence="2" id="KW-0813">Transport</keyword>
<keyword evidence="3" id="KW-1003">Cell membrane</keyword>
<evidence type="ECO:0000259" key="8">
    <source>
        <dbReference type="PROSITE" id="PS50850"/>
    </source>
</evidence>
<feature type="transmembrane region" description="Helical" evidence="7">
    <location>
        <begin position="208"/>
        <end position="226"/>
    </location>
</feature>
<evidence type="ECO:0000256" key="6">
    <source>
        <dbReference type="ARBA" id="ARBA00023136"/>
    </source>
</evidence>
<feature type="transmembrane region" description="Helical" evidence="7">
    <location>
        <begin position="140"/>
        <end position="164"/>
    </location>
</feature>
<feature type="domain" description="Major facilitator superfamily (MFS) profile" evidence="8">
    <location>
        <begin position="17"/>
        <end position="477"/>
    </location>
</feature>
<dbReference type="AlphaFoldDB" id="K2HAC5"/>
<dbReference type="SUPFAM" id="SSF103473">
    <property type="entry name" value="MFS general substrate transporter"/>
    <property type="match status" value="1"/>
</dbReference>
<dbReference type="GO" id="GO:0022857">
    <property type="term" value="F:transmembrane transporter activity"/>
    <property type="evidence" value="ECO:0007669"/>
    <property type="project" value="InterPro"/>
</dbReference>
<name>K2HAC5_9RHOB</name>
<keyword evidence="5 7" id="KW-1133">Transmembrane helix</keyword>
<protein>
    <submittedName>
        <fullName evidence="9">Putative transmembrane efflux protein</fullName>
    </submittedName>
</protein>
<evidence type="ECO:0000256" key="5">
    <source>
        <dbReference type="ARBA" id="ARBA00022989"/>
    </source>
</evidence>